<dbReference type="GO" id="GO:0008270">
    <property type="term" value="F:zinc ion binding"/>
    <property type="evidence" value="ECO:0007669"/>
    <property type="project" value="InterPro"/>
</dbReference>
<evidence type="ECO:0000256" key="1">
    <source>
        <dbReference type="ARBA" id="ARBA00023450"/>
    </source>
</evidence>
<dbReference type="SMART" id="SM00507">
    <property type="entry name" value="HNHc"/>
    <property type="match status" value="1"/>
</dbReference>
<dbReference type="GO" id="GO:0003676">
    <property type="term" value="F:nucleic acid binding"/>
    <property type="evidence" value="ECO:0007669"/>
    <property type="project" value="InterPro"/>
</dbReference>
<dbReference type="CDD" id="cd00085">
    <property type="entry name" value="HNHc"/>
    <property type="match status" value="1"/>
</dbReference>
<protein>
    <submittedName>
        <fullName evidence="4">HNH endonuclease</fullName>
    </submittedName>
</protein>
<sequence length="510" mass="55565">MWCKFEPGGSVSDIAPDDGGHRQLVDVLSCAAEELVQCSSAALTDDGIISALRDLERTVRLIDAVGYQLVAEGMERSLHVGQGLRSPNQLLVQVLRISASDASRRVRAARSVVQQVSAFGEQTPAVLPETADAARDGDIGRDHISAIADVMHKAPAALDFEDRQSLEMVLAEYARTGTPEGVTAAGIEALAWLNPDGELTDDRDRRRRRYLSVRRQDADLMARISGELDPVAKAQLDVVLAKWARPGMNNPDDPESPGGDCSEVGESAIAAAASRDTRTAGQRNHDAFSALLKCVLDGGVLGNHRGLPATVIVTMTLEQLEESIGGVATTATGGILPIRDALAMSEKSHPVLVLFDHDGRPLHFGRGKRLATVDQRLALIAADRGCTRPDCDAPPSRCAVHHMTEWNDDGLTDIENLTLVCDSCHGLVKKGSQGWITNARNENDGYTGRTEWTPPAHIDPERRPRVNSRHHPRELLERAHSIIAWRKKLHRGDPNRQRRSSREDQDPEPN</sequence>
<dbReference type="AlphaFoldDB" id="A0A652YP82"/>
<dbReference type="EMBL" id="VNIQ01000004">
    <property type="protein sequence ID" value="TYQ03929.1"/>
    <property type="molecule type" value="Genomic_DNA"/>
</dbReference>
<organism evidence="4">
    <name type="scientific">Nocardia globerula</name>
    <dbReference type="NCBI Taxonomy" id="1818"/>
    <lineage>
        <taxon>Bacteria</taxon>
        <taxon>Bacillati</taxon>
        <taxon>Actinomycetota</taxon>
        <taxon>Actinomycetes</taxon>
        <taxon>Mycobacteriales</taxon>
        <taxon>Nocardiaceae</taxon>
        <taxon>Nocardia</taxon>
    </lineage>
</organism>
<evidence type="ECO:0000256" key="2">
    <source>
        <dbReference type="SAM" id="MobiDB-lite"/>
    </source>
</evidence>
<feature type="region of interest" description="Disordered" evidence="2">
    <location>
        <begin position="438"/>
        <end position="510"/>
    </location>
</feature>
<dbReference type="Pfam" id="PF02720">
    <property type="entry name" value="DUF222"/>
    <property type="match status" value="1"/>
</dbReference>
<dbReference type="GO" id="GO:0004519">
    <property type="term" value="F:endonuclease activity"/>
    <property type="evidence" value="ECO:0007669"/>
    <property type="project" value="UniProtKB-KW"/>
</dbReference>
<comment type="caution">
    <text evidence="4">The sequence shown here is derived from an EMBL/GenBank/DDBJ whole genome shotgun (WGS) entry which is preliminary data.</text>
</comment>
<dbReference type="Pfam" id="PF01844">
    <property type="entry name" value="HNH"/>
    <property type="match status" value="1"/>
</dbReference>
<dbReference type="InterPro" id="IPR003615">
    <property type="entry name" value="HNH_nuc"/>
</dbReference>
<evidence type="ECO:0000313" key="4">
    <source>
        <dbReference type="EMBL" id="TYQ03929.1"/>
    </source>
</evidence>
<proteinExistence type="inferred from homology"/>
<keyword evidence="4" id="KW-0540">Nuclease</keyword>
<reference evidence="4" key="1">
    <citation type="submission" date="2019-07" db="EMBL/GenBank/DDBJ databases">
        <title>Genomic Encyclopedia of Type Strains, Phase IV (KMG-IV): sequencing the most valuable type-strain genomes for metagenomic binning, comparative biology and taxonomic classification.</title>
        <authorList>
            <person name="Goeker M."/>
        </authorList>
    </citation>
    <scope>NUCLEOTIDE SEQUENCE</scope>
    <source>
        <strain evidence="4">DSM 44596</strain>
    </source>
</reference>
<evidence type="ECO:0000259" key="3">
    <source>
        <dbReference type="SMART" id="SM00507"/>
    </source>
</evidence>
<keyword evidence="4" id="KW-0255">Endonuclease</keyword>
<feature type="domain" description="HNH nuclease" evidence="3">
    <location>
        <begin position="374"/>
        <end position="426"/>
    </location>
</feature>
<gene>
    <name evidence="4" type="ORF">FNL38_104298</name>
</gene>
<dbReference type="InterPro" id="IPR002711">
    <property type="entry name" value="HNH"/>
</dbReference>
<name>A0A652YP82_NOCGL</name>
<accession>A0A652YP82</accession>
<dbReference type="InterPro" id="IPR003870">
    <property type="entry name" value="DUF222"/>
</dbReference>
<keyword evidence="4" id="KW-0378">Hydrolase</keyword>
<comment type="similarity">
    <text evidence="1">Belongs to the Rv1128c/1148c/1588c/1702c/1945/3466 family.</text>
</comment>
<feature type="compositionally biased region" description="Basic and acidic residues" evidence="2">
    <location>
        <begin position="491"/>
        <end position="504"/>
    </location>
</feature>